<dbReference type="PANTHER" id="PTHR14191">
    <property type="entry name" value="PDZ DOMAIN CONTAINING PROTEIN"/>
    <property type="match status" value="1"/>
</dbReference>
<keyword evidence="3" id="KW-0677">Repeat</keyword>
<dbReference type="InterPro" id="IPR051067">
    <property type="entry name" value="NHER"/>
</dbReference>
<dbReference type="InterPro" id="IPR001478">
    <property type="entry name" value="PDZ"/>
</dbReference>
<evidence type="ECO:0000256" key="1">
    <source>
        <dbReference type="ARBA" id="ARBA00004236"/>
    </source>
</evidence>
<comment type="subcellular location">
    <subcellularLocation>
        <location evidence="1">Cell membrane</location>
    </subcellularLocation>
</comment>
<dbReference type="InterPro" id="IPR036034">
    <property type="entry name" value="PDZ_sf"/>
</dbReference>
<keyword evidence="2" id="KW-0472">Membrane</keyword>
<proteinExistence type="predicted"/>
<dbReference type="AlphaFoldDB" id="A0A820PUT2"/>
<organism evidence="6 7">
    <name type="scientific">Adineta steineri</name>
    <dbReference type="NCBI Taxonomy" id="433720"/>
    <lineage>
        <taxon>Eukaryota</taxon>
        <taxon>Metazoa</taxon>
        <taxon>Spiralia</taxon>
        <taxon>Gnathifera</taxon>
        <taxon>Rotifera</taxon>
        <taxon>Eurotatoria</taxon>
        <taxon>Bdelloidea</taxon>
        <taxon>Adinetida</taxon>
        <taxon>Adinetidae</taxon>
        <taxon>Adineta</taxon>
    </lineage>
</organism>
<name>A0A820PUT2_9BILA</name>
<accession>A0A820PUT2</accession>
<dbReference type="PROSITE" id="PS50106">
    <property type="entry name" value="PDZ"/>
    <property type="match status" value="1"/>
</dbReference>
<comment type="caution">
    <text evidence="6">The sequence shown here is derived from an EMBL/GenBank/DDBJ whole genome shotgun (WGS) entry which is preliminary data.</text>
</comment>
<feature type="compositionally biased region" description="Low complexity" evidence="4">
    <location>
        <begin position="112"/>
        <end position="135"/>
    </location>
</feature>
<feature type="non-terminal residue" evidence="6">
    <location>
        <position position="176"/>
    </location>
</feature>
<dbReference type="PANTHER" id="PTHR14191:SF27">
    <property type="entry name" value="MICROTUBULE ASSOCIATED SERINE_THREONINE KINASE FAMILY MEMBER 4"/>
    <property type="match status" value="1"/>
</dbReference>
<gene>
    <name evidence="6" type="ORF">OKA104_LOCUS51811</name>
</gene>
<dbReference type="EMBL" id="CAJOAY010028818">
    <property type="protein sequence ID" value="CAF4408579.1"/>
    <property type="molecule type" value="Genomic_DNA"/>
</dbReference>
<dbReference type="Proteomes" id="UP000663881">
    <property type="component" value="Unassembled WGS sequence"/>
</dbReference>
<evidence type="ECO:0000256" key="2">
    <source>
        <dbReference type="ARBA" id="ARBA00022475"/>
    </source>
</evidence>
<evidence type="ECO:0000256" key="3">
    <source>
        <dbReference type="ARBA" id="ARBA00022737"/>
    </source>
</evidence>
<feature type="region of interest" description="Disordered" evidence="4">
    <location>
        <begin position="53"/>
        <end position="142"/>
    </location>
</feature>
<feature type="compositionally biased region" description="Low complexity" evidence="4">
    <location>
        <begin position="72"/>
        <end position="87"/>
    </location>
</feature>
<evidence type="ECO:0000313" key="7">
    <source>
        <dbReference type="Proteomes" id="UP000663881"/>
    </source>
</evidence>
<keyword evidence="2" id="KW-1003">Cell membrane</keyword>
<feature type="compositionally biased region" description="Basic residues" evidence="4">
    <location>
        <begin position="58"/>
        <end position="69"/>
    </location>
</feature>
<dbReference type="Gene3D" id="2.30.42.10">
    <property type="match status" value="1"/>
</dbReference>
<evidence type="ECO:0000313" key="6">
    <source>
        <dbReference type="EMBL" id="CAF4408579.1"/>
    </source>
</evidence>
<dbReference type="GO" id="GO:0016324">
    <property type="term" value="C:apical plasma membrane"/>
    <property type="evidence" value="ECO:0007669"/>
    <property type="project" value="TreeGrafter"/>
</dbReference>
<reference evidence="6" key="1">
    <citation type="submission" date="2021-02" db="EMBL/GenBank/DDBJ databases">
        <authorList>
            <person name="Nowell W R."/>
        </authorList>
    </citation>
    <scope>NUCLEOTIDE SEQUENCE</scope>
</reference>
<dbReference type="Pfam" id="PF17820">
    <property type="entry name" value="PDZ_6"/>
    <property type="match status" value="1"/>
</dbReference>
<dbReference type="InterPro" id="IPR041489">
    <property type="entry name" value="PDZ_6"/>
</dbReference>
<protein>
    <recommendedName>
        <fullName evidence="5">PDZ domain-containing protein</fullName>
    </recommendedName>
</protein>
<feature type="domain" description="PDZ" evidence="5">
    <location>
        <begin position="1"/>
        <end position="51"/>
    </location>
</feature>
<dbReference type="GO" id="GO:0005102">
    <property type="term" value="F:signaling receptor binding"/>
    <property type="evidence" value="ECO:0007669"/>
    <property type="project" value="TreeGrafter"/>
</dbReference>
<sequence length="176" mass="19666">VEGPAQEAGLRPNDVITHVNERPVAGLLHPEVVKLILSGSPKLSIRAIPCSETQIRTGGRRRSPSKQKIRYQPQHQQQQQQSQQQQQHYYDNKKTQTSNSYHQPYCQKYRTNSSGNSINMNSNNSNGNNSNAASLNKKHPQNNSLFRRLSERKVARDMEAAAIAAGSPLTIPTTLI</sequence>
<evidence type="ECO:0000259" key="5">
    <source>
        <dbReference type="PROSITE" id="PS50106"/>
    </source>
</evidence>
<dbReference type="GO" id="GO:0043495">
    <property type="term" value="F:protein-membrane adaptor activity"/>
    <property type="evidence" value="ECO:0007669"/>
    <property type="project" value="TreeGrafter"/>
</dbReference>
<dbReference type="GO" id="GO:0072659">
    <property type="term" value="P:protein localization to plasma membrane"/>
    <property type="evidence" value="ECO:0007669"/>
    <property type="project" value="TreeGrafter"/>
</dbReference>
<evidence type="ECO:0000256" key="4">
    <source>
        <dbReference type="SAM" id="MobiDB-lite"/>
    </source>
</evidence>
<dbReference type="SUPFAM" id="SSF50156">
    <property type="entry name" value="PDZ domain-like"/>
    <property type="match status" value="1"/>
</dbReference>
<feature type="non-terminal residue" evidence="6">
    <location>
        <position position="1"/>
    </location>
</feature>